<dbReference type="SUPFAM" id="SSF51735">
    <property type="entry name" value="NAD(P)-binding Rossmann-fold domains"/>
    <property type="match status" value="1"/>
</dbReference>
<protein>
    <submittedName>
        <fullName evidence="3">Uncharacterized protein</fullName>
    </submittedName>
</protein>
<dbReference type="AlphaFoldDB" id="A0AAD6Z3S0"/>
<organism evidence="3 4">
    <name type="scientific">Mycena albidolilacea</name>
    <dbReference type="NCBI Taxonomy" id="1033008"/>
    <lineage>
        <taxon>Eukaryota</taxon>
        <taxon>Fungi</taxon>
        <taxon>Dikarya</taxon>
        <taxon>Basidiomycota</taxon>
        <taxon>Agaricomycotina</taxon>
        <taxon>Agaricomycetes</taxon>
        <taxon>Agaricomycetidae</taxon>
        <taxon>Agaricales</taxon>
        <taxon>Marasmiineae</taxon>
        <taxon>Mycenaceae</taxon>
        <taxon>Mycena</taxon>
    </lineage>
</organism>
<dbReference type="Gene3D" id="3.40.50.720">
    <property type="entry name" value="NAD(P)-binding Rossmann-like Domain"/>
    <property type="match status" value="1"/>
</dbReference>
<accession>A0AAD6Z3S0</accession>
<dbReference type="PANTHER" id="PTHR44169">
    <property type="entry name" value="NADPH-DEPENDENT 1-ACYLDIHYDROXYACETONE PHOSPHATE REDUCTASE"/>
    <property type="match status" value="1"/>
</dbReference>
<sequence length="197" mass="22367">MPSVSNLTSQTIGKVYATACDVSKMKPLEGCPYIELMALNVTNDADVVEVIENIIAKEGQIDIVINNAGMTCFGLSMTPTSSLSCVFRIPWFHRPCHAHLAWRRENQCRQESLVTFEPPLDSLYQKYLPNIKRQMWASQAPMALSTEDFAELVTRKALSSNPPFYMTMGYNSGKFAMMMWLPRLWVLDLSHRHEISN</sequence>
<gene>
    <name evidence="3" type="ORF">DFH08DRAFT_1054123</name>
</gene>
<comment type="similarity">
    <text evidence="1">Belongs to the short-chain dehydrogenases/reductases (SDR) family.</text>
</comment>
<dbReference type="GO" id="GO:0016491">
    <property type="term" value="F:oxidoreductase activity"/>
    <property type="evidence" value="ECO:0007669"/>
    <property type="project" value="UniProtKB-KW"/>
</dbReference>
<dbReference type="EMBL" id="JARIHO010000091">
    <property type="protein sequence ID" value="KAJ7306784.1"/>
    <property type="molecule type" value="Genomic_DNA"/>
</dbReference>
<name>A0AAD6Z3S0_9AGAR</name>
<keyword evidence="4" id="KW-1185">Reference proteome</keyword>
<evidence type="ECO:0000313" key="4">
    <source>
        <dbReference type="Proteomes" id="UP001218218"/>
    </source>
</evidence>
<evidence type="ECO:0000256" key="1">
    <source>
        <dbReference type="ARBA" id="ARBA00006484"/>
    </source>
</evidence>
<dbReference type="InterPro" id="IPR036291">
    <property type="entry name" value="NAD(P)-bd_dom_sf"/>
</dbReference>
<keyword evidence="2" id="KW-0560">Oxidoreductase</keyword>
<dbReference type="GO" id="GO:0005783">
    <property type="term" value="C:endoplasmic reticulum"/>
    <property type="evidence" value="ECO:0007669"/>
    <property type="project" value="TreeGrafter"/>
</dbReference>
<reference evidence="3" key="1">
    <citation type="submission" date="2023-03" db="EMBL/GenBank/DDBJ databases">
        <title>Massive genome expansion in bonnet fungi (Mycena s.s.) driven by repeated elements and novel gene families across ecological guilds.</title>
        <authorList>
            <consortium name="Lawrence Berkeley National Laboratory"/>
            <person name="Harder C.B."/>
            <person name="Miyauchi S."/>
            <person name="Viragh M."/>
            <person name="Kuo A."/>
            <person name="Thoen E."/>
            <person name="Andreopoulos B."/>
            <person name="Lu D."/>
            <person name="Skrede I."/>
            <person name="Drula E."/>
            <person name="Henrissat B."/>
            <person name="Morin E."/>
            <person name="Kohler A."/>
            <person name="Barry K."/>
            <person name="LaButti K."/>
            <person name="Morin E."/>
            <person name="Salamov A."/>
            <person name="Lipzen A."/>
            <person name="Mereny Z."/>
            <person name="Hegedus B."/>
            <person name="Baldrian P."/>
            <person name="Stursova M."/>
            <person name="Weitz H."/>
            <person name="Taylor A."/>
            <person name="Grigoriev I.V."/>
            <person name="Nagy L.G."/>
            <person name="Martin F."/>
            <person name="Kauserud H."/>
        </authorList>
    </citation>
    <scope>NUCLEOTIDE SEQUENCE</scope>
    <source>
        <strain evidence="3">CBHHK002</strain>
    </source>
</reference>
<proteinExistence type="inferred from homology"/>
<evidence type="ECO:0000313" key="3">
    <source>
        <dbReference type="EMBL" id="KAJ7306784.1"/>
    </source>
</evidence>
<dbReference type="Proteomes" id="UP001218218">
    <property type="component" value="Unassembled WGS sequence"/>
</dbReference>
<evidence type="ECO:0000256" key="2">
    <source>
        <dbReference type="ARBA" id="ARBA00023002"/>
    </source>
</evidence>
<comment type="caution">
    <text evidence="3">The sequence shown here is derived from an EMBL/GenBank/DDBJ whole genome shotgun (WGS) entry which is preliminary data.</text>
</comment>
<dbReference type="PANTHER" id="PTHR44169:SF6">
    <property type="entry name" value="NADPH-DEPENDENT 1-ACYLDIHYDROXYACETONE PHOSPHATE REDUCTASE"/>
    <property type="match status" value="1"/>
</dbReference>